<name>A0AAV1ZNL5_9ARAC</name>
<organism evidence="1 2">
    <name type="scientific">Larinioides sclopetarius</name>
    <dbReference type="NCBI Taxonomy" id="280406"/>
    <lineage>
        <taxon>Eukaryota</taxon>
        <taxon>Metazoa</taxon>
        <taxon>Ecdysozoa</taxon>
        <taxon>Arthropoda</taxon>
        <taxon>Chelicerata</taxon>
        <taxon>Arachnida</taxon>
        <taxon>Araneae</taxon>
        <taxon>Araneomorphae</taxon>
        <taxon>Entelegynae</taxon>
        <taxon>Araneoidea</taxon>
        <taxon>Araneidae</taxon>
        <taxon>Larinioides</taxon>
    </lineage>
</organism>
<dbReference type="EMBL" id="CAXIEN010000057">
    <property type="protein sequence ID" value="CAL1271850.1"/>
    <property type="molecule type" value="Genomic_DNA"/>
</dbReference>
<dbReference type="AlphaFoldDB" id="A0AAV1ZNL5"/>
<gene>
    <name evidence="1" type="ORF">LARSCL_LOCUS6059</name>
</gene>
<dbReference type="Proteomes" id="UP001497382">
    <property type="component" value="Unassembled WGS sequence"/>
</dbReference>
<reference evidence="1 2" key="1">
    <citation type="submission" date="2024-04" db="EMBL/GenBank/DDBJ databases">
        <authorList>
            <person name="Rising A."/>
            <person name="Reimegard J."/>
            <person name="Sonavane S."/>
            <person name="Akerstrom W."/>
            <person name="Nylinder S."/>
            <person name="Hedman E."/>
            <person name="Kallberg Y."/>
        </authorList>
    </citation>
    <scope>NUCLEOTIDE SEQUENCE [LARGE SCALE GENOMIC DNA]</scope>
</reference>
<proteinExistence type="predicted"/>
<evidence type="ECO:0000313" key="1">
    <source>
        <dbReference type="EMBL" id="CAL1271850.1"/>
    </source>
</evidence>
<protein>
    <submittedName>
        <fullName evidence="1">Uncharacterized protein</fullName>
    </submittedName>
</protein>
<comment type="caution">
    <text evidence="1">The sequence shown here is derived from an EMBL/GenBank/DDBJ whole genome shotgun (WGS) entry which is preliminary data.</text>
</comment>
<keyword evidence="2" id="KW-1185">Reference proteome</keyword>
<accession>A0AAV1ZNL5</accession>
<evidence type="ECO:0000313" key="2">
    <source>
        <dbReference type="Proteomes" id="UP001497382"/>
    </source>
</evidence>
<sequence length="84" mass="9938">MRVHSTFCNIKKFNKALIRVTGFGSMSYLHAWPITQVGFCAWESQIKLQVRLWKKEGKDFSLEKKLHEINFKFPLHLLCEQINV</sequence>